<evidence type="ECO:0000256" key="5">
    <source>
        <dbReference type="ARBA" id="ARBA00022737"/>
    </source>
</evidence>
<name>A0A3A1Y588_9GAMM</name>
<dbReference type="Pfam" id="PF07244">
    <property type="entry name" value="POTRA"/>
    <property type="match status" value="5"/>
</dbReference>
<evidence type="ECO:0000256" key="3">
    <source>
        <dbReference type="ARBA" id="ARBA00022692"/>
    </source>
</evidence>
<feature type="domain" description="POTRA" evidence="10">
    <location>
        <begin position="348"/>
        <end position="422"/>
    </location>
</feature>
<dbReference type="GO" id="GO:0043165">
    <property type="term" value="P:Gram-negative-bacterium-type cell outer membrane assembly"/>
    <property type="evidence" value="ECO:0007669"/>
    <property type="project" value="TreeGrafter"/>
</dbReference>
<organism evidence="11 12">
    <name type="scientific">Psittacicella gerlachiana</name>
    <dbReference type="NCBI Taxonomy" id="2028574"/>
    <lineage>
        <taxon>Bacteria</taxon>
        <taxon>Pseudomonadati</taxon>
        <taxon>Pseudomonadota</taxon>
        <taxon>Gammaproteobacteria</taxon>
        <taxon>Pasteurellales</taxon>
        <taxon>Psittacicellaceae</taxon>
        <taxon>Psittacicella</taxon>
    </lineage>
</organism>
<keyword evidence="7" id="KW-0998">Cell outer membrane</keyword>
<proteinExistence type="predicted"/>
<evidence type="ECO:0000256" key="9">
    <source>
        <dbReference type="SAM" id="SignalP"/>
    </source>
</evidence>
<gene>
    <name evidence="11" type="primary">bamA</name>
    <name evidence="11" type="ORF">CKF59_06820</name>
</gene>
<dbReference type="NCBIfam" id="TIGR03303">
    <property type="entry name" value="OM_YaeT"/>
    <property type="match status" value="1"/>
</dbReference>
<evidence type="ECO:0000256" key="7">
    <source>
        <dbReference type="ARBA" id="ARBA00023237"/>
    </source>
</evidence>
<evidence type="ECO:0000313" key="12">
    <source>
        <dbReference type="Proteomes" id="UP000265964"/>
    </source>
</evidence>
<evidence type="ECO:0000256" key="8">
    <source>
        <dbReference type="NCBIfam" id="TIGR03303"/>
    </source>
</evidence>
<evidence type="ECO:0000256" key="2">
    <source>
        <dbReference type="ARBA" id="ARBA00022452"/>
    </source>
</evidence>
<dbReference type="AlphaFoldDB" id="A0A3A1Y588"/>
<dbReference type="OrthoDB" id="9803054at2"/>
<dbReference type="Proteomes" id="UP000265964">
    <property type="component" value="Unassembled WGS sequence"/>
</dbReference>
<reference evidence="11 12" key="1">
    <citation type="submission" date="2017-08" db="EMBL/GenBank/DDBJ databases">
        <title>Reclassification of Bisgaard taxon 37 and 44.</title>
        <authorList>
            <person name="Christensen H."/>
        </authorList>
    </citation>
    <scope>NUCLEOTIDE SEQUENCE [LARGE SCALE GENOMIC DNA]</scope>
    <source>
        <strain evidence="11 12">EEAB3T1</strain>
    </source>
</reference>
<evidence type="ECO:0000256" key="6">
    <source>
        <dbReference type="ARBA" id="ARBA00023136"/>
    </source>
</evidence>
<dbReference type="PROSITE" id="PS51779">
    <property type="entry name" value="POTRA"/>
    <property type="match status" value="3"/>
</dbReference>
<keyword evidence="12" id="KW-1185">Reference proteome</keyword>
<sequence>MKKFLLTKLMLALSIPALAITPFQLNNVEVKGVNQTQSQDIINLLNLKQGSVINDNEIAQIIRKLYATGNFNNVVVNKDGNNLVIDLKLKQTIASVNFKGNSLIPTDQIRKTYEQNNIRQGAILNEDTLTQLNEEVERFYQSQGYAHVAVSTRITTLDDGTVKVEVIVDEKKKAYLKTLNIVGNTTFSEKEILSNSTIRPDTSWYNFYHNSNFTSQNKQLLLDNISNYYKDRGYAKFKVVSTKEENLSTERPQDVTFTVNVDEGELYQVSKVNFFTRNTALDEEFAKLNKVAVEQNYNKSTVDATIQAIKDYLAGLGYANPKIEPVLKFDDANHRVEVVIAVDKGARYTVNAIIFNGNHLTKDAVLRRTLLQQENSIYNLNLVNDDVTTLLRSGNFSDASYHTEVIEGAPDLLNLHYDVTETANGSFQIGLGYGSTQGITYTLKLQQNNFLGTGRSVGLTAERSSGRTYASIDFTEPYVTTYGLSLNTSVYFSKINTEKYRNYYGYNYQQTVYGITLGTTVPVSRYGTVSGSVTYENNKYYNLYPEYYRMLYLQSIGQNVEDGKWTVRTRDVTFNLSYNLNTYDRYLFPTKGYDFTIGTGITALASTDKYYTLQASLKTFTPITNDGRWVFGTRVAAAHARAMDGKYLPISALYTAGGAGTLRGLSDSSVGPASINCSGGSSCSSLSASNFNRVNTYETVGGDSIVYGGVDLYFPLFRGEAAKTVRTSFFVDTAAVWSTQWKKYTASLDQSIFSGYEDWSKPNFRVTAGINLDWQSPLGLLSFYLGTPVVSKKYDDKEVFGINFGTTY</sequence>
<feature type="chain" id="PRO_5017441450" description="Outer membrane protein assembly factor BamA" evidence="9">
    <location>
        <begin position="20"/>
        <end position="808"/>
    </location>
</feature>
<keyword evidence="5" id="KW-0677">Repeat</keyword>
<dbReference type="InterPro" id="IPR023707">
    <property type="entry name" value="OM_assembly_BamA"/>
</dbReference>
<dbReference type="Gene3D" id="2.40.160.50">
    <property type="entry name" value="membrane protein fhac: a member of the omp85/tpsb transporter family"/>
    <property type="match status" value="1"/>
</dbReference>
<keyword evidence="3" id="KW-0812">Transmembrane</keyword>
<dbReference type="InterPro" id="IPR010827">
    <property type="entry name" value="BamA/TamA_POTRA"/>
</dbReference>
<dbReference type="InterPro" id="IPR000184">
    <property type="entry name" value="Bac_surfAg_D15"/>
</dbReference>
<accession>A0A3A1Y588</accession>
<dbReference type="Gene3D" id="3.10.20.310">
    <property type="entry name" value="membrane protein fhac"/>
    <property type="match status" value="5"/>
</dbReference>
<feature type="domain" description="POTRA" evidence="10">
    <location>
        <begin position="174"/>
        <end position="264"/>
    </location>
</feature>
<keyword evidence="2" id="KW-1134">Transmembrane beta strand</keyword>
<keyword evidence="4 9" id="KW-0732">Signal</keyword>
<dbReference type="RefSeq" id="WP_119535195.1">
    <property type="nucleotide sequence ID" value="NZ_NRJF01000222.1"/>
</dbReference>
<protein>
    <recommendedName>
        <fullName evidence="8">Outer membrane protein assembly factor BamA</fullName>
    </recommendedName>
</protein>
<evidence type="ECO:0000313" key="11">
    <source>
        <dbReference type="EMBL" id="RIY32621.1"/>
    </source>
</evidence>
<dbReference type="InterPro" id="IPR034746">
    <property type="entry name" value="POTRA"/>
</dbReference>
<feature type="signal peptide" evidence="9">
    <location>
        <begin position="1"/>
        <end position="19"/>
    </location>
</feature>
<keyword evidence="6" id="KW-0472">Membrane</keyword>
<comment type="caution">
    <text evidence="11">The sequence shown here is derived from an EMBL/GenBank/DDBJ whole genome shotgun (WGS) entry which is preliminary data.</text>
</comment>
<dbReference type="PANTHER" id="PTHR12815:SF23">
    <property type="entry name" value="OUTER MEMBRANE PROTEIN ASSEMBLY FACTOR BAMA"/>
    <property type="match status" value="1"/>
</dbReference>
<feature type="domain" description="POTRA" evidence="10">
    <location>
        <begin position="23"/>
        <end position="94"/>
    </location>
</feature>
<evidence type="ECO:0000256" key="1">
    <source>
        <dbReference type="ARBA" id="ARBA00004370"/>
    </source>
</evidence>
<evidence type="ECO:0000256" key="4">
    <source>
        <dbReference type="ARBA" id="ARBA00022729"/>
    </source>
</evidence>
<dbReference type="Pfam" id="PF01103">
    <property type="entry name" value="Omp85"/>
    <property type="match status" value="1"/>
</dbReference>
<dbReference type="GO" id="GO:0051205">
    <property type="term" value="P:protein insertion into membrane"/>
    <property type="evidence" value="ECO:0007669"/>
    <property type="project" value="TreeGrafter"/>
</dbReference>
<dbReference type="EMBL" id="NRJF01000222">
    <property type="protein sequence ID" value="RIY32621.1"/>
    <property type="molecule type" value="Genomic_DNA"/>
</dbReference>
<comment type="subcellular location">
    <subcellularLocation>
        <location evidence="1">Membrane</location>
    </subcellularLocation>
</comment>
<evidence type="ECO:0000259" key="10">
    <source>
        <dbReference type="PROSITE" id="PS51779"/>
    </source>
</evidence>
<dbReference type="GO" id="GO:1990063">
    <property type="term" value="C:Bam protein complex"/>
    <property type="evidence" value="ECO:0007669"/>
    <property type="project" value="TreeGrafter"/>
</dbReference>
<dbReference type="InterPro" id="IPR039910">
    <property type="entry name" value="D15-like"/>
</dbReference>
<dbReference type="PIRSF" id="PIRSF006076">
    <property type="entry name" value="OM_assembly_OMP85"/>
    <property type="match status" value="1"/>
</dbReference>
<dbReference type="PANTHER" id="PTHR12815">
    <property type="entry name" value="SORTING AND ASSEMBLY MACHINERY SAMM50 PROTEIN FAMILY MEMBER"/>
    <property type="match status" value="1"/>
</dbReference>